<evidence type="ECO:0000313" key="5">
    <source>
        <dbReference type="Proteomes" id="UP000441455"/>
    </source>
</evidence>
<dbReference type="InterPro" id="IPR013785">
    <property type="entry name" value="Aldolase_TIM"/>
</dbReference>
<dbReference type="AlphaFoldDB" id="A0A6N7W3I7"/>
<protein>
    <submittedName>
        <fullName evidence="4">Thiamine phosphate synthase</fullName>
    </submittedName>
</protein>
<keyword evidence="2" id="KW-0784">Thiamine biosynthesis</keyword>
<dbReference type="EMBL" id="VULN01000014">
    <property type="protein sequence ID" value="MSS82786.1"/>
    <property type="molecule type" value="Genomic_DNA"/>
</dbReference>
<feature type="domain" description="Thiamine phosphate synthase/TenI" evidence="3">
    <location>
        <begin position="5"/>
        <end position="181"/>
    </location>
</feature>
<proteinExistence type="predicted"/>
<comment type="caution">
    <text evidence="4">The sequence shown here is derived from an EMBL/GenBank/DDBJ whole genome shotgun (WGS) entry which is preliminary data.</text>
</comment>
<gene>
    <name evidence="4" type="ORF">FX155_09295</name>
</gene>
<dbReference type="Gene3D" id="3.20.20.70">
    <property type="entry name" value="Aldolase class I"/>
    <property type="match status" value="1"/>
</dbReference>
<evidence type="ECO:0000313" key="4">
    <source>
        <dbReference type="EMBL" id="MSS82786.1"/>
    </source>
</evidence>
<dbReference type="Pfam" id="PF02581">
    <property type="entry name" value="TMP-TENI"/>
    <property type="match status" value="1"/>
</dbReference>
<reference evidence="4 5" key="1">
    <citation type="submission" date="2019-08" db="EMBL/GenBank/DDBJ databases">
        <title>In-depth cultivation of the pig gut microbiome towards novel bacterial diversity and tailored functional studies.</title>
        <authorList>
            <person name="Wylensek D."/>
            <person name="Hitch T.C.A."/>
            <person name="Clavel T."/>
        </authorList>
    </citation>
    <scope>NUCLEOTIDE SEQUENCE [LARGE SCALE GENOMIC DNA]</scope>
    <source>
        <strain evidence="4 5">WCA-389-WT-5B</strain>
    </source>
</reference>
<sequence>MSFPLFCITNRHLYSMPFLDQLDRILTLRPAGVILREKDLSLEEYVSLGRQVLEKCRRAGVPCWFHTFVEAALELEPEGIQLPMPVLRALPHRWRQKFPGQVGASCHSLEEVLEAAWLGADCCTFSHIYPTRCKPGLAPRGLEQLRQVCAQSPIPVYALGGITPEKVPELKEAGAAGAVMMGWWGTVASPTP</sequence>
<dbReference type="PANTHER" id="PTHR20857:SF15">
    <property type="entry name" value="THIAMINE-PHOSPHATE SYNTHASE"/>
    <property type="match status" value="1"/>
</dbReference>
<comment type="pathway">
    <text evidence="1">Cofactor biosynthesis; thiamine diphosphate biosynthesis.</text>
</comment>
<evidence type="ECO:0000259" key="3">
    <source>
        <dbReference type="Pfam" id="PF02581"/>
    </source>
</evidence>
<dbReference type="CDD" id="cd00564">
    <property type="entry name" value="TMP_TenI"/>
    <property type="match status" value="1"/>
</dbReference>
<name>A0A6N7W3I7_ACIFE</name>
<dbReference type="OrthoDB" id="9815348at2"/>
<dbReference type="GO" id="GO:0004789">
    <property type="term" value="F:thiamine-phosphate diphosphorylase activity"/>
    <property type="evidence" value="ECO:0007669"/>
    <property type="project" value="TreeGrafter"/>
</dbReference>
<dbReference type="GO" id="GO:0009228">
    <property type="term" value="P:thiamine biosynthetic process"/>
    <property type="evidence" value="ECO:0007669"/>
    <property type="project" value="UniProtKB-KW"/>
</dbReference>
<dbReference type="RefSeq" id="WP_022488308.1">
    <property type="nucleotide sequence ID" value="NZ_JAYLVM010000126.1"/>
</dbReference>
<organism evidence="4 5">
    <name type="scientific">Acidaminococcus fermentans</name>
    <dbReference type="NCBI Taxonomy" id="905"/>
    <lineage>
        <taxon>Bacteria</taxon>
        <taxon>Bacillati</taxon>
        <taxon>Bacillota</taxon>
        <taxon>Negativicutes</taxon>
        <taxon>Acidaminococcales</taxon>
        <taxon>Acidaminococcaceae</taxon>
        <taxon>Acidaminococcus</taxon>
    </lineage>
</organism>
<evidence type="ECO:0000256" key="2">
    <source>
        <dbReference type="ARBA" id="ARBA00022977"/>
    </source>
</evidence>
<dbReference type="InterPro" id="IPR022998">
    <property type="entry name" value="ThiamineP_synth_TenI"/>
</dbReference>
<dbReference type="Proteomes" id="UP000441455">
    <property type="component" value="Unassembled WGS sequence"/>
</dbReference>
<evidence type="ECO:0000256" key="1">
    <source>
        <dbReference type="ARBA" id="ARBA00004948"/>
    </source>
</evidence>
<dbReference type="InterPro" id="IPR036206">
    <property type="entry name" value="ThiamineP_synth_sf"/>
</dbReference>
<dbReference type="SUPFAM" id="SSF51391">
    <property type="entry name" value="Thiamin phosphate synthase"/>
    <property type="match status" value="1"/>
</dbReference>
<dbReference type="PANTHER" id="PTHR20857">
    <property type="entry name" value="THIAMINE-PHOSPHATE PYROPHOSPHORYLASE"/>
    <property type="match status" value="1"/>
</dbReference>
<accession>A0A6N7W3I7</accession>
<dbReference type="GO" id="GO:0005737">
    <property type="term" value="C:cytoplasm"/>
    <property type="evidence" value="ECO:0007669"/>
    <property type="project" value="TreeGrafter"/>
</dbReference>